<name>A0A0H4QGR8_9LACO</name>
<dbReference type="AlphaFoldDB" id="A0A0H4QGR8"/>
<sequence>MSIKNVIVSSVALLGLGFAPAIGSIASAATTVAQADTVETTTVNRNGLQRRVNMPGVVKVWSGSLTKGYDKNGNVLADGPWYQGSYKTDFAVFAQGHLFFRVSTDAYLKDDDVQFTPSV</sequence>
<evidence type="ECO:0000256" key="1">
    <source>
        <dbReference type="SAM" id="SignalP"/>
    </source>
</evidence>
<gene>
    <name evidence="2" type="ORF">ABM34_08715</name>
</gene>
<proteinExistence type="predicted"/>
<feature type="signal peptide" evidence="1">
    <location>
        <begin position="1"/>
        <end position="28"/>
    </location>
</feature>
<dbReference type="PATRIC" id="fig|1007676.4.peg.1765"/>
<dbReference type="Proteomes" id="UP000036106">
    <property type="component" value="Chromosome"/>
</dbReference>
<reference evidence="3" key="1">
    <citation type="submission" date="2015-07" db="EMBL/GenBank/DDBJ databases">
        <title>Lactobacillus ginsenosidimutans/EMML 3141/ whole genome sequencing.</title>
        <authorList>
            <person name="Kim M.K."/>
            <person name="Im W.-T."/>
            <person name="Srinivasan S."/>
            <person name="Lee J.-J."/>
        </authorList>
    </citation>
    <scope>NUCLEOTIDE SEQUENCE [LARGE SCALE GENOMIC DNA]</scope>
    <source>
        <strain evidence="3">EMML 3041</strain>
    </source>
</reference>
<organism evidence="2 3">
    <name type="scientific">Companilactobacillus ginsenosidimutans</name>
    <dbReference type="NCBI Taxonomy" id="1007676"/>
    <lineage>
        <taxon>Bacteria</taxon>
        <taxon>Bacillati</taxon>
        <taxon>Bacillota</taxon>
        <taxon>Bacilli</taxon>
        <taxon>Lactobacillales</taxon>
        <taxon>Lactobacillaceae</taxon>
        <taxon>Companilactobacillus</taxon>
    </lineage>
</organism>
<evidence type="ECO:0000313" key="2">
    <source>
        <dbReference type="EMBL" id="AKP67604.1"/>
    </source>
</evidence>
<accession>A0A0H4QGR8</accession>
<keyword evidence="3" id="KW-1185">Reference proteome</keyword>
<protein>
    <recommendedName>
        <fullName evidence="4">Surface layer protein A domain-containing protein</fullName>
    </recommendedName>
</protein>
<evidence type="ECO:0008006" key="4">
    <source>
        <dbReference type="Google" id="ProtNLM"/>
    </source>
</evidence>
<evidence type="ECO:0000313" key="3">
    <source>
        <dbReference type="Proteomes" id="UP000036106"/>
    </source>
</evidence>
<dbReference type="EMBL" id="CP012034">
    <property type="protein sequence ID" value="AKP67604.1"/>
    <property type="molecule type" value="Genomic_DNA"/>
</dbReference>
<dbReference type="OrthoDB" id="9889963at2"/>
<keyword evidence="1" id="KW-0732">Signal</keyword>
<dbReference type="KEGG" id="lgn:ABM34_08715"/>
<feature type="chain" id="PRO_5005208426" description="Surface layer protein A domain-containing protein" evidence="1">
    <location>
        <begin position="29"/>
        <end position="119"/>
    </location>
</feature>
<dbReference type="RefSeq" id="WP_048705049.1">
    <property type="nucleotide sequence ID" value="NZ_CP012034.1"/>
</dbReference>